<keyword evidence="5" id="KW-0486">Methionine biosynthesis</keyword>
<evidence type="ECO:0000256" key="3">
    <source>
        <dbReference type="ARBA" id="ARBA00051169"/>
    </source>
</evidence>
<dbReference type="Gene3D" id="1.20.120.420">
    <property type="entry name" value="translation initiation factor eif-2b, domain 1"/>
    <property type="match status" value="1"/>
</dbReference>
<dbReference type="NCBIfam" id="NF004326">
    <property type="entry name" value="PRK05720.1"/>
    <property type="match status" value="1"/>
</dbReference>
<accession>A0A1V3A219</accession>
<comment type="pathway">
    <text evidence="5">Amino-acid biosynthesis; L-methionine biosynthesis via salvage pathway; L-methionine from S-methyl-5-thio-alpha-D-ribose 1-phosphate: step 1/6.</text>
</comment>
<dbReference type="Gene3D" id="3.40.50.10470">
    <property type="entry name" value="Translation initiation factor eif-2b, domain 2"/>
    <property type="match status" value="1"/>
</dbReference>
<feature type="binding site" evidence="5">
    <location>
        <begin position="52"/>
        <end position="54"/>
    </location>
    <ligand>
        <name>substrate</name>
    </ligand>
</feature>
<name>A0A1V3A219_9GAMM</name>
<dbReference type="PANTHER" id="PTHR43475">
    <property type="entry name" value="METHYLTHIORIBOSE-1-PHOSPHATE ISOMERASE"/>
    <property type="match status" value="1"/>
</dbReference>
<gene>
    <name evidence="5" type="primary">mtnA</name>
    <name evidence="7" type="ORF">B1A74_01025</name>
</gene>
<dbReference type="FunFam" id="3.40.50.10470:FF:000006">
    <property type="entry name" value="Methylthioribose-1-phosphate isomerase"/>
    <property type="match status" value="1"/>
</dbReference>
<dbReference type="GO" id="GO:0019509">
    <property type="term" value="P:L-methionine salvage from methylthioadenosine"/>
    <property type="evidence" value="ECO:0007669"/>
    <property type="project" value="UniProtKB-UniRule"/>
</dbReference>
<keyword evidence="8" id="KW-1185">Reference proteome</keyword>
<dbReference type="OrthoDB" id="9803436at2"/>
<evidence type="ECO:0000256" key="6">
    <source>
        <dbReference type="SAM" id="MobiDB-lite"/>
    </source>
</evidence>
<evidence type="ECO:0000256" key="4">
    <source>
        <dbReference type="ARBA" id="ARBA00058145"/>
    </source>
</evidence>
<dbReference type="RefSeq" id="WP_077243514.1">
    <property type="nucleotide sequence ID" value="NZ_MUZR01000003.1"/>
</dbReference>
<dbReference type="InterPro" id="IPR042529">
    <property type="entry name" value="IF_2B-like_C"/>
</dbReference>
<comment type="catalytic activity">
    <reaction evidence="2">
        <text>5-deoxy-alpha-D-ribose 1-phosphate = 5-deoxy-D-ribulose 1-phosphate</text>
        <dbReference type="Rhea" id="RHEA:61296"/>
        <dbReference type="ChEBI" id="CHEBI:58749"/>
        <dbReference type="ChEBI" id="CHEBI:144504"/>
    </reaction>
    <physiologicalReaction direction="left-to-right" evidence="2">
        <dbReference type="Rhea" id="RHEA:61297"/>
    </physiologicalReaction>
</comment>
<evidence type="ECO:0000256" key="1">
    <source>
        <dbReference type="ARBA" id="ARBA00023235"/>
    </source>
</evidence>
<dbReference type="Pfam" id="PF01008">
    <property type="entry name" value="IF-2B"/>
    <property type="match status" value="1"/>
</dbReference>
<keyword evidence="5" id="KW-0028">Amino-acid biosynthesis</keyword>
<dbReference type="InterPro" id="IPR011559">
    <property type="entry name" value="Initiation_fac_2B_a/b/d"/>
</dbReference>
<dbReference type="EMBL" id="MUZR01000003">
    <property type="protein sequence ID" value="OOC11384.1"/>
    <property type="molecule type" value="Genomic_DNA"/>
</dbReference>
<dbReference type="InterPro" id="IPR000649">
    <property type="entry name" value="IF-2B-related"/>
</dbReference>
<organism evidence="7 8">
    <name type="scientific">Thioalkalivibrio halophilus</name>
    <dbReference type="NCBI Taxonomy" id="252474"/>
    <lineage>
        <taxon>Bacteria</taxon>
        <taxon>Pseudomonadati</taxon>
        <taxon>Pseudomonadota</taxon>
        <taxon>Gammaproteobacteria</taxon>
        <taxon>Chromatiales</taxon>
        <taxon>Ectothiorhodospiraceae</taxon>
        <taxon>Thioalkalivibrio</taxon>
    </lineage>
</organism>
<feature type="binding site" evidence="5">
    <location>
        <position position="198"/>
    </location>
    <ligand>
        <name>substrate</name>
    </ligand>
</feature>
<feature type="binding site" evidence="5">
    <location>
        <position position="93"/>
    </location>
    <ligand>
        <name>substrate</name>
    </ligand>
</feature>
<dbReference type="STRING" id="252474.B1A74_01025"/>
<dbReference type="SUPFAM" id="SSF100950">
    <property type="entry name" value="NagB/RpiA/CoA transferase-like"/>
    <property type="match status" value="1"/>
</dbReference>
<dbReference type="NCBIfam" id="TIGR00512">
    <property type="entry name" value="salvage_mtnA"/>
    <property type="match status" value="1"/>
</dbReference>
<feature type="site" description="Transition state stabilizer" evidence="5">
    <location>
        <position position="159"/>
    </location>
</feature>
<comment type="function">
    <text evidence="4">Catalyzes the interconversion of methylthioribose-1-phosphate (MTR-1-P) into methylthioribulose-1-phosphate (MTRu-1-P). Also catalyzes the interconversion of 5-deoxyribose 1-phosphate and 5-deoxyribulose 1-phosphate. Part of a bifunctional DHAP-shunt salvage pathway for SAM by-products.</text>
</comment>
<feature type="region of interest" description="Disordered" evidence="6">
    <location>
        <begin position="340"/>
        <end position="362"/>
    </location>
</feature>
<evidence type="ECO:0000256" key="2">
    <source>
        <dbReference type="ARBA" id="ARBA00050906"/>
    </source>
</evidence>
<protein>
    <recommendedName>
        <fullName evidence="5">Methylthioribose-1-phosphate isomerase</fullName>
        <shortName evidence="5">M1Pi</shortName>
        <shortName evidence="5">MTR-1-P isomerase</shortName>
        <ecNumber evidence="5">5.3.1.23</ecNumber>
    </recommendedName>
    <alternativeName>
        <fullName evidence="5">S-methyl-5-thioribose-1-phosphate isomerase</fullName>
    </alternativeName>
</protein>
<dbReference type="FunFam" id="1.20.120.420:FF:000003">
    <property type="entry name" value="Methylthioribose-1-phosphate isomerase"/>
    <property type="match status" value="1"/>
</dbReference>
<dbReference type="GO" id="GO:0046523">
    <property type="term" value="F:S-methyl-5-thioribose-1-phosphate isomerase activity"/>
    <property type="evidence" value="ECO:0007669"/>
    <property type="project" value="UniProtKB-UniRule"/>
</dbReference>
<dbReference type="HAMAP" id="MF_01678">
    <property type="entry name" value="Salvage_MtnA"/>
    <property type="match status" value="1"/>
</dbReference>
<comment type="similarity">
    <text evidence="5">Belongs to the EIF-2B alpha/beta/delta subunits family. MtnA subfamily.</text>
</comment>
<evidence type="ECO:0000256" key="5">
    <source>
        <dbReference type="HAMAP-Rule" id="MF_01678"/>
    </source>
</evidence>
<dbReference type="NCBIfam" id="TIGR00524">
    <property type="entry name" value="eIF-2B_rel"/>
    <property type="match status" value="1"/>
</dbReference>
<dbReference type="InterPro" id="IPR037171">
    <property type="entry name" value="NagB/RpiA_transferase-like"/>
</dbReference>
<evidence type="ECO:0000313" key="8">
    <source>
        <dbReference type="Proteomes" id="UP000189177"/>
    </source>
</evidence>
<dbReference type="InterPro" id="IPR027363">
    <property type="entry name" value="M1Pi_N"/>
</dbReference>
<feature type="binding site" evidence="5">
    <location>
        <begin position="249"/>
        <end position="250"/>
    </location>
    <ligand>
        <name>substrate</name>
    </ligand>
</feature>
<dbReference type="PANTHER" id="PTHR43475:SF1">
    <property type="entry name" value="METHYLTHIORIBOSE-1-PHOSPHATE ISOMERASE"/>
    <property type="match status" value="1"/>
</dbReference>
<feature type="active site" description="Proton donor" evidence="5">
    <location>
        <position position="239"/>
    </location>
</feature>
<proteinExistence type="inferred from homology"/>
<dbReference type="InterPro" id="IPR005251">
    <property type="entry name" value="IF-M1Pi"/>
</dbReference>
<dbReference type="UniPathway" id="UPA00904">
    <property type="reaction ID" value="UER00874"/>
</dbReference>
<dbReference type="EC" id="5.3.1.23" evidence="5"/>
<reference evidence="7 8" key="1">
    <citation type="submission" date="2017-02" db="EMBL/GenBank/DDBJ databases">
        <title>Genomic diversity within the haloalkaliphilic genus Thioalkalivibrio.</title>
        <authorList>
            <person name="Ahn A.-C."/>
            <person name="Meier-Kolthoff J."/>
            <person name="Overmars L."/>
            <person name="Richter M."/>
            <person name="Woyke T."/>
            <person name="Sorokin D.Y."/>
            <person name="Muyzer G."/>
        </authorList>
    </citation>
    <scope>NUCLEOTIDE SEQUENCE [LARGE SCALE GENOMIC DNA]</scope>
    <source>
        <strain evidence="7 8">HL17</strain>
    </source>
</reference>
<keyword evidence="1 5" id="KW-0413">Isomerase</keyword>
<sequence length="362" mass="37880">MNDFVSDTIRPVRFADDRLWLLDQRRLPAQETFLPLDDAPAVADAIREMVVRGAPAIGITAAFGVVLACHQALQATDWRERVGADIATLRAARPTAVNLFWALDRMQAVVAAAGSARAALTATRETAMAMLEADIAGNRELGAHGAALIEPGRAVLTHCNTGSLATGGYGTALGVIRAAWDQGRITGVYADETRPWMQGSRLTAWELVHDGIPVTLLCEGAAARLLQSGEVGCVVVGADRIAANGDTANKIGTYGLALLARAHGVRFMVAAPVATIDYATPAGDAIPIEQRDAGEVLTLAGQPLAAAGAAAYNPAFDVTPAGLIDAIVTERGVIENPDAERLAAWRPHPGDTPEPRGVHEGT</sequence>
<evidence type="ECO:0000313" key="7">
    <source>
        <dbReference type="EMBL" id="OOC11384.1"/>
    </source>
</evidence>
<comment type="catalytic activity">
    <reaction evidence="3">
        <text>5-(methylsulfanyl)-alpha-D-ribose 1-phosphate = 5-(methylsulfanyl)-D-ribulose 1-phosphate</text>
        <dbReference type="Rhea" id="RHEA:19989"/>
        <dbReference type="ChEBI" id="CHEBI:58533"/>
        <dbReference type="ChEBI" id="CHEBI:58548"/>
        <dbReference type="EC" id="5.3.1.23"/>
    </reaction>
    <physiologicalReaction direction="left-to-right" evidence="3">
        <dbReference type="Rhea" id="RHEA:19990"/>
    </physiologicalReaction>
</comment>
<dbReference type="Proteomes" id="UP000189177">
    <property type="component" value="Unassembled WGS sequence"/>
</dbReference>
<dbReference type="AlphaFoldDB" id="A0A1V3A219"/>
<comment type="caution">
    <text evidence="7">The sequence shown here is derived from an EMBL/GenBank/DDBJ whole genome shotgun (WGS) entry which is preliminary data.</text>
</comment>